<keyword evidence="3" id="KW-1185">Reference proteome</keyword>
<protein>
    <submittedName>
        <fullName evidence="2">Carns1 protein</fullName>
    </submittedName>
</protein>
<comment type="caution">
    <text evidence="2">The sequence shown here is derived from an EMBL/GenBank/DDBJ whole genome shotgun (WGS) entry which is preliminary data.</text>
</comment>
<sequence>RHRSGNPLSSQQLETLQSFAGQQQLQERRDYNARNFRKALAGVGLVAPVASTKALTEASGPTLVTPQRRRPRVTTTPEKDRWDDRTSCARTFDGLPLRIVRQVAK</sequence>
<accession>A0A812PVS2</accession>
<feature type="region of interest" description="Disordered" evidence="1">
    <location>
        <begin position="57"/>
        <end position="82"/>
    </location>
</feature>
<evidence type="ECO:0000313" key="2">
    <source>
        <dbReference type="EMBL" id="CAE7348660.1"/>
    </source>
</evidence>
<feature type="non-terminal residue" evidence="2">
    <location>
        <position position="1"/>
    </location>
</feature>
<organism evidence="2 3">
    <name type="scientific">Symbiodinium necroappetens</name>
    <dbReference type="NCBI Taxonomy" id="1628268"/>
    <lineage>
        <taxon>Eukaryota</taxon>
        <taxon>Sar</taxon>
        <taxon>Alveolata</taxon>
        <taxon>Dinophyceae</taxon>
        <taxon>Suessiales</taxon>
        <taxon>Symbiodiniaceae</taxon>
        <taxon>Symbiodinium</taxon>
    </lineage>
</organism>
<name>A0A812PVS2_9DINO</name>
<evidence type="ECO:0000256" key="1">
    <source>
        <dbReference type="SAM" id="MobiDB-lite"/>
    </source>
</evidence>
<evidence type="ECO:0000313" key="3">
    <source>
        <dbReference type="Proteomes" id="UP000601435"/>
    </source>
</evidence>
<reference evidence="2" key="1">
    <citation type="submission" date="2021-02" db="EMBL/GenBank/DDBJ databases">
        <authorList>
            <person name="Dougan E. K."/>
            <person name="Rhodes N."/>
            <person name="Thang M."/>
            <person name="Chan C."/>
        </authorList>
    </citation>
    <scope>NUCLEOTIDE SEQUENCE</scope>
</reference>
<dbReference type="OrthoDB" id="10394016at2759"/>
<gene>
    <name evidence="2" type="primary">Carns1</name>
    <name evidence="2" type="ORF">SNEC2469_LOCUS9035</name>
</gene>
<dbReference type="EMBL" id="CAJNJA010014720">
    <property type="protein sequence ID" value="CAE7348660.1"/>
    <property type="molecule type" value="Genomic_DNA"/>
</dbReference>
<proteinExistence type="predicted"/>
<dbReference type="AlphaFoldDB" id="A0A812PVS2"/>
<dbReference type="Proteomes" id="UP000601435">
    <property type="component" value="Unassembled WGS sequence"/>
</dbReference>